<protein>
    <submittedName>
        <fullName evidence="1">Uncharacterized protein</fullName>
    </submittedName>
</protein>
<reference evidence="1 2" key="1">
    <citation type="submission" date="2023-04" db="EMBL/GenBank/DDBJ databases">
        <title>Forest soil microbial communities from Buena Vista Peninsula, Colon Province, Panama.</title>
        <authorList>
            <person name="Bouskill N."/>
        </authorList>
    </citation>
    <scope>NUCLEOTIDE SEQUENCE [LARGE SCALE GENOMIC DNA]</scope>
    <source>
        <strain evidence="1 2">GGS1</strain>
    </source>
</reference>
<dbReference type="EMBL" id="JARXVH010000044">
    <property type="protein sequence ID" value="MDH6222781.1"/>
    <property type="molecule type" value="Genomic_DNA"/>
</dbReference>
<dbReference type="Proteomes" id="UP001160499">
    <property type="component" value="Unassembled WGS sequence"/>
</dbReference>
<name>A0ABT6M2M3_9ACTN</name>
<evidence type="ECO:0000313" key="2">
    <source>
        <dbReference type="Proteomes" id="UP001160499"/>
    </source>
</evidence>
<accession>A0ABT6M2M3</accession>
<keyword evidence="2" id="KW-1185">Reference proteome</keyword>
<gene>
    <name evidence="1" type="ORF">M2283_010133</name>
</gene>
<comment type="caution">
    <text evidence="1">The sequence shown here is derived from an EMBL/GenBank/DDBJ whole genome shotgun (WGS) entry which is preliminary data.</text>
</comment>
<evidence type="ECO:0000313" key="1">
    <source>
        <dbReference type="EMBL" id="MDH6222781.1"/>
    </source>
</evidence>
<proteinExistence type="predicted"/>
<sequence length="32" mass="3952">MEELMVTAPFQVRDKKVPHFEREWAAHRRSRL</sequence>
<organism evidence="1 2">
    <name type="scientific">Streptomyces pseudovenezuelae</name>
    <dbReference type="NCBI Taxonomy" id="67350"/>
    <lineage>
        <taxon>Bacteria</taxon>
        <taxon>Bacillati</taxon>
        <taxon>Actinomycetota</taxon>
        <taxon>Actinomycetes</taxon>
        <taxon>Kitasatosporales</taxon>
        <taxon>Streptomycetaceae</taxon>
        <taxon>Streptomyces</taxon>
        <taxon>Streptomyces aurantiacus group</taxon>
    </lineage>
</organism>